<evidence type="ECO:0000313" key="3">
    <source>
        <dbReference type="Proteomes" id="UP000188533"/>
    </source>
</evidence>
<comment type="caution">
    <text evidence="2">The sequence shown here is derived from an EMBL/GenBank/DDBJ whole genome shotgun (WGS) entry which is preliminary data.</text>
</comment>
<feature type="compositionally biased region" description="Basic and acidic residues" evidence="1">
    <location>
        <begin position="191"/>
        <end position="202"/>
    </location>
</feature>
<feature type="compositionally biased region" description="Polar residues" evidence="1">
    <location>
        <begin position="181"/>
        <end position="190"/>
    </location>
</feature>
<dbReference type="AlphaFoldDB" id="A0A1Q3DX68"/>
<feature type="region of interest" description="Disordered" evidence="1">
    <location>
        <begin position="181"/>
        <end position="202"/>
    </location>
</feature>
<gene>
    <name evidence="2" type="ORF">LENED_001074</name>
</gene>
<evidence type="ECO:0000313" key="2">
    <source>
        <dbReference type="EMBL" id="GAV99606.1"/>
    </source>
</evidence>
<protein>
    <submittedName>
        <fullName evidence="2">Uncharacterized protein</fullName>
    </submittedName>
</protein>
<sequence>MSRHRLEDLFERSTDDSDGKVRYRKLKNDFKLADTHKRCFWPYLLQLARSNSTIHRRFKFQSNHIDECPDSKRPSPDYLLLCAVGRGDVDFDDEFINEAWSALLDGLLDISQAWGSFERKLKEKLSTLGSHRILGDVTNFAPVAERNTAAAIAKRRTASMDEFLRSPSKYKSVPALSVSFSKTRSRNQAGTRHEEPHVHVKL</sequence>
<name>A0A1Q3DX68_LENED</name>
<reference evidence="2 3" key="2">
    <citation type="submission" date="2017-02" db="EMBL/GenBank/DDBJ databases">
        <title>A genome survey and senescence transcriptome analysis in Lentinula edodes.</title>
        <authorList>
            <person name="Sakamoto Y."/>
            <person name="Nakade K."/>
            <person name="Sato S."/>
            <person name="Yoshida Y."/>
            <person name="Miyazaki K."/>
            <person name="Natsume S."/>
            <person name="Konno N."/>
        </authorList>
    </citation>
    <scope>NUCLEOTIDE SEQUENCE [LARGE SCALE GENOMIC DNA]</scope>
    <source>
        <strain evidence="2 3">NBRC 111202</strain>
    </source>
</reference>
<keyword evidence="3" id="KW-1185">Reference proteome</keyword>
<proteinExistence type="predicted"/>
<accession>A0A1Q3DX68</accession>
<reference evidence="2 3" key="1">
    <citation type="submission" date="2016-08" db="EMBL/GenBank/DDBJ databases">
        <authorList>
            <consortium name="Lentinula edodes genome sequencing consortium"/>
            <person name="Sakamoto Y."/>
            <person name="Nakade K."/>
            <person name="Sato S."/>
            <person name="Yoshida Y."/>
            <person name="Miyazaki K."/>
            <person name="Natsume S."/>
            <person name="Konno N."/>
        </authorList>
    </citation>
    <scope>NUCLEOTIDE SEQUENCE [LARGE SCALE GENOMIC DNA]</scope>
    <source>
        <strain evidence="2 3">NBRC 111202</strain>
    </source>
</reference>
<evidence type="ECO:0000256" key="1">
    <source>
        <dbReference type="SAM" id="MobiDB-lite"/>
    </source>
</evidence>
<dbReference type="EMBL" id="BDGU01000015">
    <property type="protein sequence ID" value="GAV99606.1"/>
    <property type="molecule type" value="Genomic_DNA"/>
</dbReference>
<organism evidence="2 3">
    <name type="scientific">Lentinula edodes</name>
    <name type="common">Shiitake mushroom</name>
    <name type="synonym">Lentinus edodes</name>
    <dbReference type="NCBI Taxonomy" id="5353"/>
    <lineage>
        <taxon>Eukaryota</taxon>
        <taxon>Fungi</taxon>
        <taxon>Dikarya</taxon>
        <taxon>Basidiomycota</taxon>
        <taxon>Agaricomycotina</taxon>
        <taxon>Agaricomycetes</taxon>
        <taxon>Agaricomycetidae</taxon>
        <taxon>Agaricales</taxon>
        <taxon>Marasmiineae</taxon>
        <taxon>Omphalotaceae</taxon>
        <taxon>Lentinula</taxon>
    </lineage>
</organism>
<dbReference type="Proteomes" id="UP000188533">
    <property type="component" value="Unassembled WGS sequence"/>
</dbReference>